<dbReference type="EMBL" id="CAJOAX010030888">
    <property type="protein sequence ID" value="CAF4244994.1"/>
    <property type="molecule type" value="Genomic_DNA"/>
</dbReference>
<comment type="caution">
    <text evidence="1">The sequence shown here is derived from an EMBL/GenBank/DDBJ whole genome shotgun (WGS) entry which is preliminary data.</text>
</comment>
<name>A0A820E8Z6_9BILA</name>
<organism evidence="1 2">
    <name type="scientific">Rotaria sordida</name>
    <dbReference type="NCBI Taxonomy" id="392033"/>
    <lineage>
        <taxon>Eukaryota</taxon>
        <taxon>Metazoa</taxon>
        <taxon>Spiralia</taxon>
        <taxon>Gnathifera</taxon>
        <taxon>Rotifera</taxon>
        <taxon>Eurotatoria</taxon>
        <taxon>Bdelloidea</taxon>
        <taxon>Philodinida</taxon>
        <taxon>Philodinidae</taxon>
        <taxon>Rotaria</taxon>
    </lineage>
</organism>
<sequence>MATLTINKKKLVGEIVVAGTFARCQAELNKLQRASQSVEKDKMASIDHDNILGNYEFNQNDDVVERNEDDGQTDEDLYEESEKKVIALTDLLLKFLFKENITIMNHIANKCT</sequence>
<dbReference type="Proteomes" id="UP000663823">
    <property type="component" value="Unassembled WGS sequence"/>
</dbReference>
<proteinExistence type="predicted"/>
<dbReference type="AlphaFoldDB" id="A0A820E8Z6"/>
<gene>
    <name evidence="1" type="ORF">OTI717_LOCUS40231</name>
</gene>
<evidence type="ECO:0000313" key="2">
    <source>
        <dbReference type="Proteomes" id="UP000663823"/>
    </source>
</evidence>
<reference evidence="1" key="1">
    <citation type="submission" date="2021-02" db="EMBL/GenBank/DDBJ databases">
        <authorList>
            <person name="Nowell W R."/>
        </authorList>
    </citation>
    <scope>NUCLEOTIDE SEQUENCE</scope>
</reference>
<evidence type="ECO:0000313" key="1">
    <source>
        <dbReference type="EMBL" id="CAF4244994.1"/>
    </source>
</evidence>
<protein>
    <submittedName>
        <fullName evidence="1">Uncharacterized protein</fullName>
    </submittedName>
</protein>
<accession>A0A820E8Z6</accession>